<reference evidence="3 4" key="1">
    <citation type="submission" date="2017-07" db="EMBL/GenBank/DDBJ databases">
        <title>Bifidobacterium novel species.</title>
        <authorList>
            <person name="Lugli G.A."/>
            <person name="Milani C."/>
            <person name="Duranti S."/>
            <person name="Mangifesta M."/>
        </authorList>
    </citation>
    <scope>NUCLEOTIDE SEQUENCE [LARGE SCALE GENOMIC DNA]</scope>
    <source>
        <strain evidence="4">Uis1B</strain>
    </source>
</reference>
<feature type="transmembrane region" description="Helical" evidence="2">
    <location>
        <begin position="106"/>
        <end position="126"/>
    </location>
</feature>
<feature type="transmembrane region" description="Helical" evidence="2">
    <location>
        <begin position="41"/>
        <end position="61"/>
    </location>
</feature>
<feature type="compositionally biased region" description="Low complexity" evidence="1">
    <location>
        <begin position="289"/>
        <end position="299"/>
    </location>
</feature>
<comment type="caution">
    <text evidence="3">The sequence shown here is derived from an EMBL/GenBank/DDBJ whole genome shotgun (WGS) entry which is preliminary data.</text>
</comment>
<keyword evidence="2" id="KW-0812">Transmembrane</keyword>
<dbReference type="AlphaFoldDB" id="A0A2N5J8M4"/>
<proteinExistence type="predicted"/>
<feature type="transmembrane region" description="Helical" evidence="2">
    <location>
        <begin position="67"/>
        <end position="85"/>
    </location>
</feature>
<dbReference type="InterPro" id="IPR010540">
    <property type="entry name" value="CmpB_TMEM229"/>
</dbReference>
<gene>
    <name evidence="3" type="ORF">Uis1B_1711</name>
</gene>
<feature type="region of interest" description="Disordered" evidence="1">
    <location>
        <begin position="288"/>
        <end position="318"/>
    </location>
</feature>
<protein>
    <recommendedName>
        <fullName evidence="5">Transporter</fullName>
    </recommendedName>
</protein>
<dbReference type="Proteomes" id="UP000235050">
    <property type="component" value="Unassembled WGS sequence"/>
</dbReference>
<organism evidence="3 4">
    <name type="scientific">Bifidobacterium margollesii</name>
    <dbReference type="NCBI Taxonomy" id="2020964"/>
    <lineage>
        <taxon>Bacteria</taxon>
        <taxon>Bacillati</taxon>
        <taxon>Actinomycetota</taxon>
        <taxon>Actinomycetes</taxon>
        <taxon>Bifidobacteriales</taxon>
        <taxon>Bifidobacteriaceae</taxon>
        <taxon>Bifidobacterium</taxon>
    </lineage>
</organism>
<sequence>MTIALLLEKLFLWGVLYSFIGWVYETILVSAQERRFVNRGFLNGPLCPIYGAGAVLGIVLLTPLQGYPVTIFFLGAIGACLLEYVTSWTMEKLFHARWWDYSNFRFNLNGRICLLGAVVFGIGGLVVLEITQPVVVRITDLLPQQWLHLAAGVLIVLIGVDLTITVVGFSGFYERLADFAADLRQTAGDLKQTASGAAGRLKRDGAAMVPDAVSNAMTGAVGTLHTVAGNAGNRIRGMSGLPISTANRMYEKLTDVLSDQQKRMIRSFPHLRANGYTDIIVQLRERLVSGQSNSSGQSSPDGRSDLNGRASSDDSDPR</sequence>
<accession>A0A2N5J8M4</accession>
<name>A0A2N5J8M4_9BIFI</name>
<feature type="transmembrane region" description="Helical" evidence="2">
    <location>
        <begin position="12"/>
        <end position="29"/>
    </location>
</feature>
<dbReference type="OrthoDB" id="9789229at2"/>
<evidence type="ECO:0000256" key="1">
    <source>
        <dbReference type="SAM" id="MobiDB-lite"/>
    </source>
</evidence>
<evidence type="ECO:0008006" key="5">
    <source>
        <dbReference type="Google" id="ProtNLM"/>
    </source>
</evidence>
<evidence type="ECO:0000313" key="4">
    <source>
        <dbReference type="Proteomes" id="UP000235050"/>
    </source>
</evidence>
<dbReference type="EMBL" id="NMWU01000029">
    <property type="protein sequence ID" value="PLS30566.1"/>
    <property type="molecule type" value="Genomic_DNA"/>
</dbReference>
<feature type="transmembrane region" description="Helical" evidence="2">
    <location>
        <begin position="146"/>
        <end position="169"/>
    </location>
</feature>
<evidence type="ECO:0000313" key="3">
    <source>
        <dbReference type="EMBL" id="PLS30566.1"/>
    </source>
</evidence>
<evidence type="ECO:0000256" key="2">
    <source>
        <dbReference type="SAM" id="Phobius"/>
    </source>
</evidence>
<keyword evidence="2" id="KW-1133">Transmembrane helix</keyword>
<keyword evidence="2" id="KW-0472">Membrane</keyword>
<feature type="compositionally biased region" description="Basic and acidic residues" evidence="1">
    <location>
        <begin position="302"/>
        <end position="318"/>
    </location>
</feature>
<dbReference type="Pfam" id="PF06541">
    <property type="entry name" value="ABC_trans_CmpB"/>
    <property type="match status" value="1"/>
</dbReference>
<keyword evidence="4" id="KW-1185">Reference proteome</keyword>